<dbReference type="InterPro" id="IPR003646">
    <property type="entry name" value="SH3-like_bac-type"/>
</dbReference>
<dbReference type="AlphaFoldDB" id="A0A9D9HH90"/>
<reference evidence="7" key="1">
    <citation type="submission" date="2020-10" db="EMBL/GenBank/DDBJ databases">
        <authorList>
            <person name="Gilroy R."/>
        </authorList>
    </citation>
    <scope>NUCLEOTIDE SEQUENCE</scope>
    <source>
        <strain evidence="7">B1-20833</strain>
    </source>
</reference>
<protein>
    <submittedName>
        <fullName evidence="7">C40 family peptidase</fullName>
    </submittedName>
</protein>
<evidence type="ECO:0000259" key="6">
    <source>
        <dbReference type="PROSITE" id="PS51935"/>
    </source>
</evidence>
<dbReference type="Pfam" id="PF08239">
    <property type="entry name" value="SH3_3"/>
    <property type="match status" value="1"/>
</dbReference>
<accession>A0A9D9HH90</accession>
<evidence type="ECO:0000256" key="4">
    <source>
        <dbReference type="ARBA" id="ARBA00022807"/>
    </source>
</evidence>
<feature type="chain" id="PRO_5039621968" evidence="5">
    <location>
        <begin position="23"/>
        <end position="337"/>
    </location>
</feature>
<organism evidence="7 8">
    <name type="scientific">Candidatus Cryptobacteroides intestinavium</name>
    <dbReference type="NCBI Taxonomy" id="2840766"/>
    <lineage>
        <taxon>Bacteria</taxon>
        <taxon>Pseudomonadati</taxon>
        <taxon>Bacteroidota</taxon>
        <taxon>Bacteroidia</taxon>
        <taxon>Bacteroidales</taxon>
        <taxon>Candidatus Cryptobacteroides</taxon>
    </lineage>
</organism>
<dbReference type="GO" id="GO:0006508">
    <property type="term" value="P:proteolysis"/>
    <property type="evidence" value="ECO:0007669"/>
    <property type="project" value="UniProtKB-KW"/>
</dbReference>
<evidence type="ECO:0000256" key="5">
    <source>
        <dbReference type="SAM" id="SignalP"/>
    </source>
</evidence>
<name>A0A9D9HH90_9BACT</name>
<dbReference type="PANTHER" id="PTHR47053:SF1">
    <property type="entry name" value="MUREIN DD-ENDOPEPTIDASE MEPH-RELATED"/>
    <property type="match status" value="1"/>
</dbReference>
<feature type="domain" description="NlpC/P60" evidence="6">
    <location>
        <begin position="182"/>
        <end position="334"/>
    </location>
</feature>
<dbReference type="Pfam" id="PF00877">
    <property type="entry name" value="NLPC_P60"/>
    <property type="match status" value="1"/>
</dbReference>
<reference evidence="7" key="2">
    <citation type="journal article" date="2021" name="PeerJ">
        <title>Extensive microbial diversity within the chicken gut microbiome revealed by metagenomics and culture.</title>
        <authorList>
            <person name="Gilroy R."/>
            <person name="Ravi A."/>
            <person name="Getino M."/>
            <person name="Pursley I."/>
            <person name="Horton D.L."/>
            <person name="Alikhan N.F."/>
            <person name="Baker D."/>
            <person name="Gharbi K."/>
            <person name="Hall N."/>
            <person name="Watson M."/>
            <person name="Adriaenssens E.M."/>
            <person name="Foster-Nyarko E."/>
            <person name="Jarju S."/>
            <person name="Secka A."/>
            <person name="Antonio M."/>
            <person name="Oren A."/>
            <person name="Chaudhuri R.R."/>
            <person name="La Ragione R."/>
            <person name="Hildebrand F."/>
            <person name="Pallen M.J."/>
        </authorList>
    </citation>
    <scope>NUCLEOTIDE SEQUENCE</scope>
    <source>
        <strain evidence="7">B1-20833</strain>
    </source>
</reference>
<evidence type="ECO:0000256" key="2">
    <source>
        <dbReference type="ARBA" id="ARBA00022670"/>
    </source>
</evidence>
<dbReference type="InterPro" id="IPR000064">
    <property type="entry name" value="NLP_P60_dom"/>
</dbReference>
<dbReference type="InterPro" id="IPR038765">
    <property type="entry name" value="Papain-like_cys_pep_sf"/>
</dbReference>
<evidence type="ECO:0000256" key="1">
    <source>
        <dbReference type="ARBA" id="ARBA00007074"/>
    </source>
</evidence>
<feature type="signal peptide" evidence="5">
    <location>
        <begin position="1"/>
        <end position="22"/>
    </location>
</feature>
<comment type="similarity">
    <text evidence="1">Belongs to the peptidase C40 family.</text>
</comment>
<dbReference type="PROSITE" id="PS51935">
    <property type="entry name" value="NLPC_P60"/>
    <property type="match status" value="1"/>
</dbReference>
<keyword evidence="2" id="KW-0645">Protease</keyword>
<dbReference type="Gene3D" id="2.30.30.40">
    <property type="entry name" value="SH3 Domains"/>
    <property type="match status" value="2"/>
</dbReference>
<dbReference type="GO" id="GO:0008234">
    <property type="term" value="F:cysteine-type peptidase activity"/>
    <property type="evidence" value="ECO:0007669"/>
    <property type="project" value="UniProtKB-KW"/>
</dbReference>
<dbReference type="EMBL" id="JADIMI010000011">
    <property type="protein sequence ID" value="MBO8451471.1"/>
    <property type="molecule type" value="Genomic_DNA"/>
</dbReference>
<gene>
    <name evidence="7" type="ORF">IAC06_01115</name>
</gene>
<dbReference type="Proteomes" id="UP000823661">
    <property type="component" value="Unassembled WGS sequence"/>
</dbReference>
<keyword evidence="5" id="KW-0732">Signal</keyword>
<evidence type="ECO:0000313" key="7">
    <source>
        <dbReference type="EMBL" id="MBO8451471.1"/>
    </source>
</evidence>
<comment type="caution">
    <text evidence="7">The sequence shown here is derived from an EMBL/GenBank/DDBJ whole genome shotgun (WGS) entry which is preliminary data.</text>
</comment>
<evidence type="ECO:0000313" key="8">
    <source>
        <dbReference type="Proteomes" id="UP000823661"/>
    </source>
</evidence>
<dbReference type="Gene3D" id="3.90.1720.10">
    <property type="entry name" value="endopeptidase domain like (from Nostoc punctiforme)"/>
    <property type="match status" value="1"/>
</dbReference>
<sequence>MKLQNIMVAALLLTAAIPSIYARQTDDGRHRYAIVNLSVNFLREGPDYTAELGTQALMGDVVRIIGEDGYWRQVITEEPYTAWCTDLGLVELDASELEEYRAAPKYICTAWKSTVYSSPSAGSMKICDLVEGDIMRQSIKTRRHLRPVTRRGFAEIIIPDGRTGYVPRKDVTDYGRWEAGRDPSSENIIAEAMKFVGVPYLWGGTSPDGVDCSGLVRHVYRMNGILLPRNASQQALSGSEVEIPESPWLYLAPDAPGDSDDAAGLTEALLPGDLLFFGTRGQDGSKDRISHVGIYIGDGRMIHSSHLVRINSLIPGRPDYYDGADRLLRARRILKAD</sequence>
<dbReference type="PANTHER" id="PTHR47053">
    <property type="entry name" value="MUREIN DD-ENDOPEPTIDASE MEPH-RELATED"/>
    <property type="match status" value="1"/>
</dbReference>
<dbReference type="SUPFAM" id="SSF54001">
    <property type="entry name" value="Cysteine proteinases"/>
    <property type="match status" value="1"/>
</dbReference>
<keyword evidence="3" id="KW-0378">Hydrolase</keyword>
<dbReference type="InterPro" id="IPR051202">
    <property type="entry name" value="Peptidase_C40"/>
</dbReference>
<proteinExistence type="inferred from homology"/>
<evidence type="ECO:0000256" key="3">
    <source>
        <dbReference type="ARBA" id="ARBA00022801"/>
    </source>
</evidence>
<keyword evidence="4" id="KW-0788">Thiol protease</keyword>